<feature type="non-terminal residue" evidence="1">
    <location>
        <position position="1"/>
    </location>
</feature>
<reference evidence="1 2" key="1">
    <citation type="journal article" date="2018" name="Evol. Lett.">
        <title>Horizontal gene cluster transfer increased hallucinogenic mushroom diversity.</title>
        <authorList>
            <person name="Reynolds H.T."/>
            <person name="Vijayakumar V."/>
            <person name="Gluck-Thaler E."/>
            <person name="Korotkin H.B."/>
            <person name="Matheny P.B."/>
            <person name="Slot J.C."/>
        </authorList>
    </citation>
    <scope>NUCLEOTIDE SEQUENCE [LARGE SCALE GENOMIC DNA]</scope>
    <source>
        <strain evidence="1 2">SRW20</strain>
    </source>
</reference>
<sequence length="203" mass="23534">DSACQKRDWKHHKQYCNDNPDTHGPSYETIKSYDYRFMDGFLSFALVKLKVQKRFGHLSSDDFRKEWLEVACAYFVHVYLVAVKNPPPGRFNRVRFHSVRLASTHLFKQPIRDSIHGHLNVRFPAFTIGYSIVSGDINVGEDFVDIYPPPTKVEAFIHKIPYPFPPTPDLDPFDILKIIALHELQSRESAAASSPWQKNKHHE</sequence>
<dbReference type="AlphaFoldDB" id="A0A409WDA0"/>
<evidence type="ECO:0000313" key="2">
    <source>
        <dbReference type="Proteomes" id="UP000284706"/>
    </source>
</evidence>
<accession>A0A409WDA0</accession>
<name>A0A409WDA0_9AGAR</name>
<gene>
    <name evidence="1" type="ORF">CVT26_012353</name>
</gene>
<organism evidence="1 2">
    <name type="scientific">Gymnopilus dilepis</name>
    <dbReference type="NCBI Taxonomy" id="231916"/>
    <lineage>
        <taxon>Eukaryota</taxon>
        <taxon>Fungi</taxon>
        <taxon>Dikarya</taxon>
        <taxon>Basidiomycota</taxon>
        <taxon>Agaricomycotina</taxon>
        <taxon>Agaricomycetes</taxon>
        <taxon>Agaricomycetidae</taxon>
        <taxon>Agaricales</taxon>
        <taxon>Agaricineae</taxon>
        <taxon>Hymenogastraceae</taxon>
        <taxon>Gymnopilus</taxon>
    </lineage>
</organism>
<evidence type="ECO:0000313" key="1">
    <source>
        <dbReference type="EMBL" id="PPQ76502.1"/>
    </source>
</evidence>
<comment type="caution">
    <text evidence="1">The sequence shown here is derived from an EMBL/GenBank/DDBJ whole genome shotgun (WGS) entry which is preliminary data.</text>
</comment>
<protein>
    <submittedName>
        <fullName evidence="1">Uncharacterized protein</fullName>
    </submittedName>
</protein>
<proteinExistence type="predicted"/>
<keyword evidence="2" id="KW-1185">Reference proteome</keyword>
<dbReference type="Proteomes" id="UP000284706">
    <property type="component" value="Unassembled WGS sequence"/>
</dbReference>
<dbReference type="EMBL" id="NHYE01005152">
    <property type="protein sequence ID" value="PPQ76502.1"/>
    <property type="molecule type" value="Genomic_DNA"/>
</dbReference>
<dbReference type="InParanoid" id="A0A409WDA0"/>